<dbReference type="GO" id="GO:0005634">
    <property type="term" value="C:nucleus"/>
    <property type="evidence" value="ECO:0007669"/>
    <property type="project" value="TreeGrafter"/>
</dbReference>
<dbReference type="PANTHER" id="PTHR44167">
    <property type="entry name" value="OVARIAN-SPECIFIC SERINE/THREONINE-PROTEIN KINASE LOK-RELATED"/>
    <property type="match status" value="1"/>
</dbReference>
<dbReference type="PANTHER" id="PTHR44167:SF24">
    <property type="entry name" value="SERINE_THREONINE-PROTEIN KINASE CHK2"/>
    <property type="match status" value="1"/>
</dbReference>
<dbReference type="EMBL" id="UYRS01018814">
    <property type="protein sequence ID" value="VDK40417.1"/>
    <property type="molecule type" value="Genomic_DNA"/>
</dbReference>
<dbReference type="AlphaFoldDB" id="A0A0R3WCP4"/>
<dbReference type="GO" id="GO:0005524">
    <property type="term" value="F:ATP binding"/>
    <property type="evidence" value="ECO:0007669"/>
    <property type="project" value="InterPro"/>
</dbReference>
<gene>
    <name evidence="2" type="ORF">TASK_LOCUS8488</name>
</gene>
<organism evidence="4">
    <name type="scientific">Taenia asiatica</name>
    <name type="common">Asian tapeworm</name>
    <dbReference type="NCBI Taxonomy" id="60517"/>
    <lineage>
        <taxon>Eukaryota</taxon>
        <taxon>Metazoa</taxon>
        <taxon>Spiralia</taxon>
        <taxon>Lophotrochozoa</taxon>
        <taxon>Platyhelminthes</taxon>
        <taxon>Cestoda</taxon>
        <taxon>Eucestoda</taxon>
        <taxon>Cyclophyllidea</taxon>
        <taxon>Taeniidae</taxon>
        <taxon>Taenia</taxon>
    </lineage>
</organism>
<dbReference type="InterPro" id="IPR011009">
    <property type="entry name" value="Kinase-like_dom_sf"/>
</dbReference>
<sequence length="325" mass="37215">MDDFDVVERIAGGLCSRVLRAIRKRDGLRVVLKCYDAESTVPSMFAPIRSGGDEVFLREAYFLKKVQGVNGCVKMLDHFFDAVNNQHVIVLEDLISLGYTRLTQEILSNDGFLTESTIAWVLHEIINTLQQLHNLNVLHCDIKPDNILIHWRKNQIKLLDFNIANEMISHELPEQNCKAIGCTPAYTPPEVLIQQRPWTPASEVWSVGVMAFVLLCKKFPFEDPFNSYRMQPAYPEDLNTTWERDARNKSFYRLESKPKLLSSGPCLSLKAKDFLISCLHRKPQCRPSFQRLSAHPFLTPNQLNVSFSTNSFQSDEHMCLSARVL</sequence>
<dbReference type="STRING" id="60517.A0A0R3WCP4"/>
<dbReference type="Gene3D" id="3.30.200.20">
    <property type="entry name" value="Phosphorylase Kinase, domain 1"/>
    <property type="match status" value="1"/>
</dbReference>
<reference evidence="4" key="1">
    <citation type="submission" date="2017-02" db="UniProtKB">
        <authorList>
            <consortium name="WormBaseParasite"/>
        </authorList>
    </citation>
    <scope>IDENTIFICATION</scope>
</reference>
<dbReference type="Pfam" id="PF00069">
    <property type="entry name" value="Pkinase"/>
    <property type="match status" value="1"/>
</dbReference>
<evidence type="ECO:0000313" key="2">
    <source>
        <dbReference type="EMBL" id="VDK40417.1"/>
    </source>
</evidence>
<dbReference type="OrthoDB" id="193931at2759"/>
<evidence type="ECO:0000313" key="4">
    <source>
        <dbReference type="WBParaSite" id="TASK_0000848701-mRNA-1"/>
    </source>
</evidence>
<dbReference type="InterPro" id="IPR008271">
    <property type="entry name" value="Ser/Thr_kinase_AS"/>
</dbReference>
<dbReference type="InterPro" id="IPR000719">
    <property type="entry name" value="Prot_kinase_dom"/>
</dbReference>
<dbReference type="GO" id="GO:0044773">
    <property type="term" value="P:mitotic DNA damage checkpoint signaling"/>
    <property type="evidence" value="ECO:0007669"/>
    <property type="project" value="TreeGrafter"/>
</dbReference>
<dbReference type="Gene3D" id="1.10.510.10">
    <property type="entry name" value="Transferase(Phosphotransferase) domain 1"/>
    <property type="match status" value="1"/>
</dbReference>
<feature type="domain" description="Protein kinase" evidence="1">
    <location>
        <begin position="4"/>
        <end position="298"/>
    </location>
</feature>
<dbReference type="PROSITE" id="PS00108">
    <property type="entry name" value="PROTEIN_KINASE_ST"/>
    <property type="match status" value="1"/>
</dbReference>
<proteinExistence type="predicted"/>
<evidence type="ECO:0000259" key="1">
    <source>
        <dbReference type="PROSITE" id="PS50011"/>
    </source>
</evidence>
<dbReference type="SUPFAM" id="SSF56112">
    <property type="entry name" value="Protein kinase-like (PK-like)"/>
    <property type="match status" value="1"/>
</dbReference>
<dbReference type="GO" id="GO:0004674">
    <property type="term" value="F:protein serine/threonine kinase activity"/>
    <property type="evidence" value="ECO:0007669"/>
    <property type="project" value="TreeGrafter"/>
</dbReference>
<dbReference type="PROSITE" id="PS50011">
    <property type="entry name" value="PROTEIN_KINASE_DOM"/>
    <property type="match status" value="1"/>
</dbReference>
<name>A0A0R3WCP4_TAEAS</name>
<protein>
    <submittedName>
        <fullName evidence="4">Protein kinase domain-containing protein</fullName>
    </submittedName>
</protein>
<dbReference type="Proteomes" id="UP000282613">
    <property type="component" value="Unassembled WGS sequence"/>
</dbReference>
<evidence type="ECO:0000313" key="3">
    <source>
        <dbReference type="Proteomes" id="UP000282613"/>
    </source>
</evidence>
<keyword evidence="3" id="KW-1185">Reference proteome</keyword>
<dbReference type="WBParaSite" id="TASK_0000848701-mRNA-1">
    <property type="protein sequence ID" value="TASK_0000848701-mRNA-1"/>
    <property type="gene ID" value="TASK_0000848701"/>
</dbReference>
<reference evidence="2 3" key="2">
    <citation type="submission" date="2018-11" db="EMBL/GenBank/DDBJ databases">
        <authorList>
            <consortium name="Pathogen Informatics"/>
        </authorList>
    </citation>
    <scope>NUCLEOTIDE SEQUENCE [LARGE SCALE GENOMIC DNA]</scope>
</reference>
<dbReference type="SMART" id="SM00220">
    <property type="entry name" value="S_TKc"/>
    <property type="match status" value="1"/>
</dbReference>
<accession>A0A0R3WCP4</accession>